<comment type="caution">
    <text evidence="1">The sequence shown here is derived from an EMBL/GenBank/DDBJ whole genome shotgun (WGS) entry which is preliminary data.</text>
</comment>
<dbReference type="OrthoDB" id="7366507at2"/>
<evidence type="ECO:0000313" key="1">
    <source>
        <dbReference type="EMBL" id="PNU06464.1"/>
    </source>
</evidence>
<sequence>MADNADIAAATEPQSRFKTVTLAYPIVRGETRIETLNIRKPKAGELRNLSLQDVLSTDITALLTLIPRVTDPPLHEDEVDNLETEDLSEIGGIVRGFFMTKAELAAVEALMAQHRPKTSSRKSRRSSIGR</sequence>
<name>A0A2K2G609_9SPHN</name>
<dbReference type="AlphaFoldDB" id="A0A2K2G609"/>
<dbReference type="InterPro" id="IPR019289">
    <property type="entry name" value="Phage_tail_E/E"/>
</dbReference>
<proteinExistence type="predicted"/>
<evidence type="ECO:0000313" key="2">
    <source>
        <dbReference type="Proteomes" id="UP000236327"/>
    </source>
</evidence>
<dbReference type="Pfam" id="PF10109">
    <property type="entry name" value="Phage_TAC_7"/>
    <property type="match status" value="1"/>
</dbReference>
<dbReference type="RefSeq" id="WP_103094406.1">
    <property type="nucleotide sequence ID" value="NZ_LYMM01000002.1"/>
</dbReference>
<dbReference type="EMBL" id="LYMM01000002">
    <property type="protein sequence ID" value="PNU06464.1"/>
    <property type="molecule type" value="Genomic_DNA"/>
</dbReference>
<accession>A0A2K2G609</accession>
<gene>
    <name evidence="1" type="ORF">A8V01_02665</name>
</gene>
<protein>
    <recommendedName>
        <fullName evidence="3">Phage tail protein</fullName>
    </recommendedName>
</protein>
<evidence type="ECO:0008006" key="3">
    <source>
        <dbReference type="Google" id="ProtNLM"/>
    </source>
</evidence>
<reference evidence="1 2" key="1">
    <citation type="submission" date="2016-05" db="EMBL/GenBank/DDBJ databases">
        <title>Complete genome sequence of Novosphingobium guangzhouense SA925(T).</title>
        <authorList>
            <person name="Sha S."/>
        </authorList>
    </citation>
    <scope>NUCLEOTIDE SEQUENCE [LARGE SCALE GENOMIC DNA]</scope>
    <source>
        <strain evidence="1 2">SA925</strain>
    </source>
</reference>
<organism evidence="1 2">
    <name type="scientific">Novosphingobium guangzhouense</name>
    <dbReference type="NCBI Taxonomy" id="1850347"/>
    <lineage>
        <taxon>Bacteria</taxon>
        <taxon>Pseudomonadati</taxon>
        <taxon>Pseudomonadota</taxon>
        <taxon>Alphaproteobacteria</taxon>
        <taxon>Sphingomonadales</taxon>
        <taxon>Sphingomonadaceae</taxon>
        <taxon>Novosphingobium</taxon>
    </lineage>
</organism>
<dbReference type="Proteomes" id="UP000236327">
    <property type="component" value="Unassembled WGS sequence"/>
</dbReference>
<keyword evidence="2" id="KW-1185">Reference proteome</keyword>